<dbReference type="EMBL" id="LFJC01000003">
    <property type="protein sequence ID" value="PIT00591.1"/>
    <property type="molecule type" value="Genomic_DNA"/>
</dbReference>
<dbReference type="AlphaFoldDB" id="A0A2M6U7W9"/>
<feature type="transmembrane region" description="Helical" evidence="1">
    <location>
        <begin position="488"/>
        <end position="505"/>
    </location>
</feature>
<feature type="transmembrane region" description="Helical" evidence="1">
    <location>
        <begin position="183"/>
        <end position="203"/>
    </location>
</feature>
<feature type="transmembrane region" description="Helical" evidence="1">
    <location>
        <begin position="311"/>
        <end position="330"/>
    </location>
</feature>
<keyword evidence="1" id="KW-1133">Transmembrane helix</keyword>
<feature type="transmembrane region" description="Helical" evidence="1">
    <location>
        <begin position="511"/>
        <end position="535"/>
    </location>
</feature>
<keyword evidence="1" id="KW-0812">Transmembrane</keyword>
<dbReference type="PANTHER" id="PTHR31610">
    <property type="entry name" value="SLR0360 PROTEIN"/>
    <property type="match status" value="1"/>
</dbReference>
<keyword evidence="1" id="KW-0472">Membrane</keyword>
<feature type="transmembrane region" description="Helical" evidence="1">
    <location>
        <begin position="342"/>
        <end position="360"/>
    </location>
</feature>
<evidence type="ECO:0000256" key="1">
    <source>
        <dbReference type="SAM" id="Phobius"/>
    </source>
</evidence>
<feature type="transmembrane region" description="Helical" evidence="1">
    <location>
        <begin position="29"/>
        <end position="53"/>
    </location>
</feature>
<keyword evidence="3" id="KW-1185">Reference proteome</keyword>
<name>A0A2M6U7W9_9BRAD</name>
<feature type="transmembrane region" description="Helical" evidence="1">
    <location>
        <begin position="233"/>
        <end position="252"/>
    </location>
</feature>
<feature type="transmembrane region" description="Helical" evidence="1">
    <location>
        <begin position="461"/>
        <end position="481"/>
    </location>
</feature>
<dbReference type="PANTHER" id="PTHR31610:SF0">
    <property type="entry name" value="SLC26A_SULP TRANSPORTER DOMAIN-CONTAINING PROTEIN"/>
    <property type="match status" value="1"/>
</dbReference>
<protein>
    <submittedName>
        <fullName evidence="2">Regulator</fullName>
    </submittedName>
</protein>
<sequence length="556" mass="57844">MSTSMTGTAGRSESNTSEFKPALWTSGDWNAFFGFGTNILVNMLVLTGLLRFVLKMPDSLVFGRILPALGLMMCLSTFYYAYLAYRLAQKTGRNDVCALPSGVSVPHMFIVTFVIMLPITIKTGDPLKGWSAGLVWVFFQSFILMIGGFIAPFIRKITPRAALLGTLAGVSVTFISMRPALEMFMTPQIGLVCFAIILVSWFGGVKYPRGIPAGLVAIAAGMIIAWGSNLFGLGLGGLSIAGVGAAFANFGFSVPLPAVGYVFSGFEFLGIILVTAIPFGIYDLVEAMDNVESAEAAGDEYPTTRVLTADGVVSLIGCLMGNPFINAVYIGHPGWKAMGGRIGYSAATGLMVIVLAWFGIISVLLALVPVVAISPILLYIGMLIGAQAFQTTPVKHAPAIVLALTPHLAAWAKLQIDTMLGSTMMAATSVGGLAADKADAVKAAAIAALPQQGVFYHGLEVMGGGSILGGLILGAIGVFIIERDFEKASGFALVGAVLTYFGFMHGEAVGIGGGFGVTPAVALAYAVMAAGLFAAGKLGASEHYAAHPEMSAAPAE</sequence>
<reference evidence="2 3" key="1">
    <citation type="submission" date="2015-06" db="EMBL/GenBank/DDBJ databases">
        <title>Comparative genome analysis of nirS-carrying Bradyrhizobium sp. strains.</title>
        <authorList>
            <person name="Ishii S."/>
            <person name="Jang J."/>
            <person name="Nishizawa T."/>
            <person name="Senoo K."/>
        </authorList>
    </citation>
    <scope>NUCLEOTIDE SEQUENCE [LARGE SCALE GENOMIC DNA]</scope>
    <source>
        <strain evidence="2 3">TSA1</strain>
    </source>
</reference>
<evidence type="ECO:0000313" key="3">
    <source>
        <dbReference type="Proteomes" id="UP000228930"/>
    </source>
</evidence>
<feature type="transmembrane region" description="Helical" evidence="1">
    <location>
        <begin position="161"/>
        <end position="177"/>
    </location>
</feature>
<feature type="transmembrane region" description="Helical" evidence="1">
    <location>
        <begin position="259"/>
        <end position="281"/>
    </location>
</feature>
<gene>
    <name evidence="2" type="ORF">TSA1_07305</name>
</gene>
<dbReference type="Proteomes" id="UP000228930">
    <property type="component" value="Unassembled WGS sequence"/>
</dbReference>
<feature type="transmembrane region" description="Helical" evidence="1">
    <location>
        <begin position="366"/>
        <end position="385"/>
    </location>
</feature>
<feature type="transmembrane region" description="Helical" evidence="1">
    <location>
        <begin position="133"/>
        <end position="154"/>
    </location>
</feature>
<proteinExistence type="predicted"/>
<feature type="transmembrane region" description="Helical" evidence="1">
    <location>
        <begin position="65"/>
        <end position="85"/>
    </location>
</feature>
<accession>A0A2M6U7W9</accession>
<comment type="caution">
    <text evidence="2">The sequence shown here is derived from an EMBL/GenBank/DDBJ whole genome shotgun (WGS) entry which is preliminary data.</text>
</comment>
<organism evidence="2 3">
    <name type="scientific">Bradyrhizobium nitroreducens</name>
    <dbReference type="NCBI Taxonomy" id="709803"/>
    <lineage>
        <taxon>Bacteria</taxon>
        <taxon>Pseudomonadati</taxon>
        <taxon>Pseudomonadota</taxon>
        <taxon>Alphaproteobacteria</taxon>
        <taxon>Hyphomicrobiales</taxon>
        <taxon>Nitrobacteraceae</taxon>
        <taxon>Bradyrhizobium</taxon>
    </lineage>
</organism>
<feature type="transmembrane region" description="Helical" evidence="1">
    <location>
        <begin position="97"/>
        <end position="121"/>
    </location>
</feature>
<dbReference type="RefSeq" id="WP_100175809.1">
    <property type="nucleotide sequence ID" value="NZ_LFJC01000003.1"/>
</dbReference>
<evidence type="ECO:0000313" key="2">
    <source>
        <dbReference type="EMBL" id="PIT00591.1"/>
    </source>
</evidence>